<sequence length="342" mass="39639">MFIRDPYWKTMRLGKRYRVAIVALSLSLVASWTLQRYLYGTRLNAVHAGQNLESTSDLVETLAHNVSQRATTADTAEFFRWYEFRGFEQNPNERNMVVKVIIGVWVMVQNALIALDKNELDPSFLRYFARNNIWTVQPVLRSILVTMGMPDFEEERQCLGTIPKLEIWYGSAPSGVDRCDRPLDMQPLGFRHSYKDQNGQWREYVMFCDAYYRTYRSYDDVKCTELGTDSTPIGFSNGIWSASMVTLHELLHWKALTKAAADGLDIRDQIITRPDNGEQTKCYDPFYSKALMDWNTKIPPTTNIDNYVSFVTEAFYTFLCPNKEPWKDPVDPKDVFPVSSEQ</sequence>
<dbReference type="Gene3D" id="3.40.390.10">
    <property type="entry name" value="Collagenase (Catalytic Domain)"/>
    <property type="match status" value="1"/>
</dbReference>
<organism evidence="1 2">
    <name type="scientific">Knufia fluminis</name>
    <dbReference type="NCBI Taxonomy" id="191047"/>
    <lineage>
        <taxon>Eukaryota</taxon>
        <taxon>Fungi</taxon>
        <taxon>Dikarya</taxon>
        <taxon>Ascomycota</taxon>
        <taxon>Pezizomycotina</taxon>
        <taxon>Eurotiomycetes</taxon>
        <taxon>Chaetothyriomycetidae</taxon>
        <taxon>Chaetothyriales</taxon>
        <taxon>Trichomeriaceae</taxon>
        <taxon>Knufia</taxon>
    </lineage>
</organism>
<reference evidence="1 2" key="1">
    <citation type="submission" date="2022-12" db="EMBL/GenBank/DDBJ databases">
        <title>Genomic features and morphological characterization of a novel Knufia sp. strain isolated from spacecraft assembly facility.</title>
        <authorList>
            <person name="Teixeira M."/>
            <person name="Chander A.M."/>
            <person name="Stajich J.E."/>
            <person name="Venkateswaran K."/>
        </authorList>
    </citation>
    <scope>NUCLEOTIDE SEQUENCE [LARGE SCALE GENOMIC DNA]</scope>
    <source>
        <strain evidence="1 2">FJI-L2-BK-P2</strain>
    </source>
</reference>
<gene>
    <name evidence="1" type="ORF">OHC33_008182</name>
</gene>
<name>A0AAN8EAR2_9EURO</name>
<evidence type="ECO:0000313" key="2">
    <source>
        <dbReference type="Proteomes" id="UP001316803"/>
    </source>
</evidence>
<dbReference type="InterPro" id="IPR024079">
    <property type="entry name" value="MetalloPept_cat_dom_sf"/>
</dbReference>
<dbReference type="Proteomes" id="UP001316803">
    <property type="component" value="Unassembled WGS sequence"/>
</dbReference>
<protein>
    <submittedName>
        <fullName evidence="1">Uncharacterized protein</fullName>
    </submittedName>
</protein>
<accession>A0AAN8EAR2</accession>
<evidence type="ECO:0000313" key="1">
    <source>
        <dbReference type="EMBL" id="KAK5950799.1"/>
    </source>
</evidence>
<comment type="caution">
    <text evidence="1">The sequence shown here is derived from an EMBL/GenBank/DDBJ whole genome shotgun (WGS) entry which is preliminary data.</text>
</comment>
<dbReference type="AlphaFoldDB" id="A0AAN8EAR2"/>
<dbReference type="EMBL" id="JAKLMC020000024">
    <property type="protein sequence ID" value="KAK5950799.1"/>
    <property type="molecule type" value="Genomic_DNA"/>
</dbReference>
<keyword evidence="2" id="KW-1185">Reference proteome</keyword>
<proteinExistence type="predicted"/>
<dbReference type="GO" id="GO:0008237">
    <property type="term" value="F:metallopeptidase activity"/>
    <property type="evidence" value="ECO:0007669"/>
    <property type="project" value="InterPro"/>
</dbReference>